<accession>D4S2T1</accession>
<evidence type="ECO:0000259" key="1">
    <source>
        <dbReference type="Pfam" id="PF08937"/>
    </source>
</evidence>
<reference evidence="3 4" key="1">
    <citation type="submission" date="2010-02" db="EMBL/GenBank/DDBJ databases">
        <authorList>
            <person name="Weinstock G."/>
            <person name="Sodergren E."/>
            <person name="Clifton S."/>
            <person name="Fulton L."/>
            <person name="Fulton B."/>
            <person name="Courtney L."/>
            <person name="Fronick C."/>
            <person name="Harrison M."/>
            <person name="Strong C."/>
            <person name="Farmer C."/>
            <person name="Delahaunty K."/>
            <person name="Markovic C."/>
            <person name="Hall O."/>
            <person name="Minx P."/>
            <person name="Tomlinson C."/>
            <person name="Mitreva M."/>
            <person name="Nelson J."/>
            <person name="Hou S."/>
            <person name="Wollam A."/>
            <person name="Pepin K.H."/>
            <person name="Johnson M."/>
            <person name="Bhonagiri V."/>
            <person name="Zhang X."/>
            <person name="Suruliraj S."/>
            <person name="Warren W."/>
            <person name="Chinwalla A."/>
            <person name="Mardis E.R."/>
            <person name="Wilson R.K."/>
        </authorList>
    </citation>
    <scope>NUCLEOTIDE SEQUENCE [LARGE SCALE GENOMIC DNA]</scope>
    <source>
        <strain evidence="3 4">DSM 2876</strain>
    </source>
</reference>
<feature type="domain" description="NAD(+) hydrolase ThsA Sir2/TIR-associating SLOG" evidence="2">
    <location>
        <begin position="286"/>
        <end position="464"/>
    </location>
</feature>
<keyword evidence="4" id="KW-1185">Reference proteome</keyword>
<dbReference type="Gene3D" id="3.40.50.10140">
    <property type="entry name" value="Toll/interleukin-1 receptor homology (TIR) domain"/>
    <property type="match status" value="1"/>
</dbReference>
<dbReference type="EMBL" id="ABWN01000040">
    <property type="protein sequence ID" value="EFF67536.1"/>
    <property type="molecule type" value="Genomic_DNA"/>
</dbReference>
<organism evidence="3 4">
    <name type="scientific">Eshraghiella crossota DSM 2876</name>
    <dbReference type="NCBI Taxonomy" id="511680"/>
    <lineage>
        <taxon>Bacteria</taxon>
        <taxon>Bacillati</taxon>
        <taxon>Bacillota</taxon>
        <taxon>Clostridia</taxon>
        <taxon>Lachnospirales</taxon>
        <taxon>Lachnospiraceae</taxon>
        <taxon>Eshraghiella</taxon>
    </lineage>
</organism>
<dbReference type="eggNOG" id="COG0846">
    <property type="taxonomic scope" value="Bacteria"/>
</dbReference>
<feature type="domain" description="Thoeris protein ThsB TIR-like" evidence="1">
    <location>
        <begin position="512"/>
        <end position="605"/>
    </location>
</feature>
<dbReference type="Pfam" id="PF13289">
    <property type="entry name" value="SIR2_2"/>
    <property type="match status" value="1"/>
</dbReference>
<proteinExistence type="predicted"/>
<dbReference type="Pfam" id="PF18185">
    <property type="entry name" value="STALD"/>
    <property type="match status" value="1"/>
</dbReference>
<sequence length="650" mass="75165">MGYREIIEEDNLDAIMERNVLYLDQIAGQMKQGDISVFAGAGLSVASGYVDWKKLLEPISKQLRLNANIDLTEIAQYYKNKYERQGLNSLVFNEFDKVPKNNENVNWLAKMPISEFWTTNYDDVIEQSVKKEGKNVQVIVKQEDFKYHKAGREVTIYKMHGDKDSPDDVVLTKEDYQNYDSTRGVFTKLLSVELIRRTFLFIGFSFNDPNMERILSIAKQSLKGKSPQTHYCFMRKIQLTDYLDEKNKLNHENIKKYIQDKNYQELRINAMAKYGILTILVNDYEEITLMLRYLYNNYITNNVFVSGGINPENLSDYGNFDMERDTNSNLGPAENFLTLLGKALIDNNFHIYTGFGAGVGNYILSGVLLSDKNKYTNTGIINNEIHISSLVEVDNLTKKRIREKMIGQCSSSIIVFGYGNEDSGTYGEYEIAEKAGKYIVPIKKTGFAAENIYEKLKKQEKIGEMVFLEEESKMNNMVQGIVRLLVEHKEKKENELREKMFSGIALSGIKVFISYHYQCDNKVAKEITNIVNKDRTSLFTVLQEQVKKNDSESIKRWVDEEIKKTRFTILLISKETFEREYVSYEITKSRENGNTIIPILIDNEENAFSEKDIETLSKKLPKTNCKRIRRWIKDCGKENVLQWLNDALGV</sequence>
<dbReference type="InterPro" id="IPR029035">
    <property type="entry name" value="DHS-like_NAD/FAD-binding_dom"/>
</dbReference>
<evidence type="ECO:0000313" key="4">
    <source>
        <dbReference type="Proteomes" id="UP000006238"/>
    </source>
</evidence>
<protein>
    <submittedName>
        <fullName evidence="3">Uncharacterized protein</fullName>
    </submittedName>
</protein>
<dbReference type="AlphaFoldDB" id="D4S2T1"/>
<name>D4S2T1_9FIRM</name>
<dbReference type="SUPFAM" id="SSF52200">
    <property type="entry name" value="Toll/Interleukin receptor TIR domain"/>
    <property type="match status" value="1"/>
</dbReference>
<comment type="caution">
    <text evidence="3">The sequence shown here is derived from an EMBL/GenBank/DDBJ whole genome shotgun (WGS) entry which is preliminary data.</text>
</comment>
<dbReference type="Proteomes" id="UP000006238">
    <property type="component" value="Unassembled WGS sequence"/>
</dbReference>
<dbReference type="GeneID" id="98917494"/>
<dbReference type="InterPro" id="IPR035897">
    <property type="entry name" value="Toll_tir_struct_dom_sf"/>
</dbReference>
<dbReference type="SUPFAM" id="SSF52467">
    <property type="entry name" value="DHS-like NAD/FAD-binding domain"/>
    <property type="match status" value="1"/>
</dbReference>
<evidence type="ECO:0000313" key="3">
    <source>
        <dbReference type="EMBL" id="EFF67536.1"/>
    </source>
</evidence>
<gene>
    <name evidence="3" type="ORF">BUTYVIB_02403</name>
</gene>
<dbReference type="RefSeq" id="WP_005604540.1">
    <property type="nucleotide sequence ID" value="NZ_GG663524.1"/>
</dbReference>
<evidence type="ECO:0000259" key="2">
    <source>
        <dbReference type="Pfam" id="PF18185"/>
    </source>
</evidence>
<dbReference type="HOGENOM" id="CLU_028011_0_0_9"/>
<dbReference type="Pfam" id="PF08937">
    <property type="entry name" value="ThsB_TIR"/>
    <property type="match status" value="1"/>
</dbReference>
<dbReference type="Gene3D" id="3.40.50.450">
    <property type="match status" value="1"/>
</dbReference>
<dbReference type="InterPro" id="IPR041486">
    <property type="entry name" value="ThsA_STALD"/>
</dbReference>
<dbReference type="InterPro" id="IPR015032">
    <property type="entry name" value="ThsB__TIR-like_domain"/>
</dbReference>